<dbReference type="CDD" id="cd15831">
    <property type="entry name" value="BTAD"/>
    <property type="match status" value="1"/>
</dbReference>
<keyword evidence="2" id="KW-0805">Transcription regulation</keyword>
<organism evidence="7 8">
    <name type="scientific">Virgisporangium aurantiacum</name>
    <dbReference type="NCBI Taxonomy" id="175570"/>
    <lineage>
        <taxon>Bacteria</taxon>
        <taxon>Bacillati</taxon>
        <taxon>Actinomycetota</taxon>
        <taxon>Actinomycetes</taxon>
        <taxon>Micromonosporales</taxon>
        <taxon>Micromonosporaceae</taxon>
        <taxon>Virgisporangium</taxon>
    </lineage>
</organism>
<dbReference type="EMBL" id="BOPG01000005">
    <property type="protein sequence ID" value="GIJ53272.1"/>
    <property type="molecule type" value="Genomic_DNA"/>
</dbReference>
<sequence>MDGVWRPYDGGDMIRLRVLGPLEAEVDGHTVDLGGPRQRAVLALLVTARGDVVPVDRLIDDLWRGEPPRKAIASLQAYVSNLRRGLEPHREPRTPATVLVSAPPGYALRLKPTEVDAWRFEAALTEAKSRDDLAEALRLWRGPAFAEVADEPWAAPEAARLAELRVVARERLIEATIRAGAPAEAVPAAQVLTGEHPLREEAWRLLALALYATGRQADALAALREARRILADELGIDPGPGLNDLEAAILTQRVALPRTENRPEQREAGPALTAVRQELFVGRDAELAGLATTATTAAAGAGALALVSGEAGSGKSALLRRFVEKLTGDGWRVVAGRCPEADGAPPAWAWVEALRDLSGSVPPPDAAALEPLLSDAPGAAPPDPAAERFRLHRAVTAWLRAAAADRPLAVVLDDLHRGDAETFALLTSAAADTRPAPVLLVAAYRPVDAGPLFDDVLATLARYSPHRAALAGLTNHDAATLVEAVAGAPVAAETVRSLAERTGGNPFYLCESARLLASEGALVAVSEVPEGVRDVLRRRLGRLPPPAVAVLRLAAAVGREADVDLLVDAADTDEDGVLDALEAGLIAGLLTEPGPGRVRFVHALVRDTLYADLSHLRRARMHARVARALDRLRPHDLPALAHHHTHGLTADTAERAVAVNLGAADLAERRYAYDTAAELYEQALTCLDRLQGPVTGAVERRVDVLGRLLRARIGNGQVGLARRARERAVAVAEAAGRDDLVLAAFTAWTAPSPWEIHTYGEVDRPVVARLERLLDRTHDPATRCLLLGSFGAELTGENDPRAIRAAEEALGLARASGDPGLLALAIVTVLQELSFEYDADRRAGLARDLAEVAQAPGMGAYRWYSEHVLAQTAAVRCDLPTMRRRLTQGLDLARAHHLSDPEDASRTGLATYAHVTGDFDTAERIYLEIGEHMVRRASLHVDYAVVAMFTLRASQGRLAELEPMIRAVRPGRENLAADPHAATLIAAGRLDEARRVRGVPAPLRRDYFGAVWATIRAMVVTALGSTGEAEELIEFLLPSRGTLASVGSCSVAMRPVAHSLGELSLLLGRERDAADYFAEAVTVAERCSSEHWATAARAASARLQARSK</sequence>
<dbReference type="Pfam" id="PF13191">
    <property type="entry name" value="AAA_16"/>
    <property type="match status" value="1"/>
</dbReference>
<dbReference type="Gene3D" id="1.25.40.10">
    <property type="entry name" value="Tetratricopeptide repeat domain"/>
    <property type="match status" value="1"/>
</dbReference>
<dbReference type="Pfam" id="PF00486">
    <property type="entry name" value="Trans_reg_C"/>
    <property type="match status" value="1"/>
</dbReference>
<evidence type="ECO:0000313" key="7">
    <source>
        <dbReference type="EMBL" id="GIJ53272.1"/>
    </source>
</evidence>
<evidence type="ECO:0000256" key="2">
    <source>
        <dbReference type="ARBA" id="ARBA00023015"/>
    </source>
</evidence>
<dbReference type="Proteomes" id="UP000612585">
    <property type="component" value="Unassembled WGS sequence"/>
</dbReference>
<keyword evidence="3 5" id="KW-0238">DNA-binding</keyword>
<dbReference type="PANTHER" id="PTHR35807">
    <property type="entry name" value="TRANSCRIPTIONAL REGULATOR REDD-RELATED"/>
    <property type="match status" value="1"/>
</dbReference>
<dbReference type="AlphaFoldDB" id="A0A8J3YZ86"/>
<feature type="domain" description="OmpR/PhoB-type" evidence="6">
    <location>
        <begin position="5"/>
        <end position="110"/>
    </location>
</feature>
<dbReference type="PROSITE" id="PS51755">
    <property type="entry name" value="OMPR_PHOB"/>
    <property type="match status" value="1"/>
</dbReference>
<dbReference type="GO" id="GO:0003677">
    <property type="term" value="F:DNA binding"/>
    <property type="evidence" value="ECO:0007669"/>
    <property type="project" value="UniProtKB-UniRule"/>
</dbReference>
<reference evidence="7" key="1">
    <citation type="submission" date="2021-01" db="EMBL/GenBank/DDBJ databases">
        <title>Whole genome shotgun sequence of Virgisporangium aurantiacum NBRC 16421.</title>
        <authorList>
            <person name="Komaki H."/>
            <person name="Tamura T."/>
        </authorList>
    </citation>
    <scope>NUCLEOTIDE SEQUENCE</scope>
    <source>
        <strain evidence="7">NBRC 16421</strain>
    </source>
</reference>
<dbReference type="GO" id="GO:0000160">
    <property type="term" value="P:phosphorelay signal transduction system"/>
    <property type="evidence" value="ECO:0007669"/>
    <property type="project" value="InterPro"/>
</dbReference>
<name>A0A8J3YZ86_9ACTN</name>
<proteinExistence type="inferred from homology"/>
<comment type="similarity">
    <text evidence="1">Belongs to the AfsR/DnrI/RedD regulatory family.</text>
</comment>
<dbReference type="SUPFAM" id="SSF52540">
    <property type="entry name" value="P-loop containing nucleoside triphosphate hydrolases"/>
    <property type="match status" value="1"/>
</dbReference>
<comment type="caution">
    <text evidence="7">The sequence shown here is derived from an EMBL/GenBank/DDBJ whole genome shotgun (WGS) entry which is preliminary data.</text>
</comment>
<keyword evidence="8" id="KW-1185">Reference proteome</keyword>
<evidence type="ECO:0000256" key="1">
    <source>
        <dbReference type="ARBA" id="ARBA00005820"/>
    </source>
</evidence>
<dbReference type="InterPro" id="IPR016032">
    <property type="entry name" value="Sig_transdc_resp-reg_C-effctor"/>
</dbReference>
<dbReference type="InterPro" id="IPR011990">
    <property type="entry name" value="TPR-like_helical_dom_sf"/>
</dbReference>
<dbReference type="InterPro" id="IPR051677">
    <property type="entry name" value="AfsR-DnrI-RedD_regulator"/>
</dbReference>
<dbReference type="InterPro" id="IPR005158">
    <property type="entry name" value="BTAD"/>
</dbReference>
<evidence type="ECO:0000256" key="4">
    <source>
        <dbReference type="ARBA" id="ARBA00023163"/>
    </source>
</evidence>
<protein>
    <submittedName>
        <fullName evidence="7">ATPase AAA</fullName>
    </submittedName>
</protein>
<dbReference type="SUPFAM" id="SSF48452">
    <property type="entry name" value="TPR-like"/>
    <property type="match status" value="1"/>
</dbReference>
<accession>A0A8J3YZ86</accession>
<keyword evidence="4" id="KW-0804">Transcription</keyword>
<dbReference type="SMART" id="SM00862">
    <property type="entry name" value="Trans_reg_C"/>
    <property type="match status" value="1"/>
</dbReference>
<dbReference type="Gene3D" id="1.10.10.10">
    <property type="entry name" value="Winged helix-like DNA-binding domain superfamily/Winged helix DNA-binding domain"/>
    <property type="match status" value="1"/>
</dbReference>
<evidence type="ECO:0000259" key="6">
    <source>
        <dbReference type="PROSITE" id="PS51755"/>
    </source>
</evidence>
<dbReference type="Pfam" id="PF03704">
    <property type="entry name" value="BTAD"/>
    <property type="match status" value="1"/>
</dbReference>
<dbReference type="InterPro" id="IPR001867">
    <property type="entry name" value="OmpR/PhoB-type_DNA-bd"/>
</dbReference>
<dbReference type="InterPro" id="IPR036388">
    <property type="entry name" value="WH-like_DNA-bd_sf"/>
</dbReference>
<evidence type="ECO:0000256" key="5">
    <source>
        <dbReference type="PROSITE-ProRule" id="PRU01091"/>
    </source>
</evidence>
<dbReference type="PANTHER" id="PTHR35807:SF1">
    <property type="entry name" value="TRANSCRIPTIONAL REGULATOR REDD"/>
    <property type="match status" value="1"/>
</dbReference>
<dbReference type="InterPro" id="IPR041664">
    <property type="entry name" value="AAA_16"/>
</dbReference>
<gene>
    <name evidence="7" type="ORF">Vau01_007880</name>
</gene>
<feature type="DNA-binding region" description="OmpR/PhoB-type" evidence="5">
    <location>
        <begin position="5"/>
        <end position="110"/>
    </location>
</feature>
<evidence type="ECO:0000256" key="3">
    <source>
        <dbReference type="ARBA" id="ARBA00023125"/>
    </source>
</evidence>
<dbReference type="InterPro" id="IPR027417">
    <property type="entry name" value="P-loop_NTPase"/>
</dbReference>
<evidence type="ECO:0000313" key="8">
    <source>
        <dbReference type="Proteomes" id="UP000612585"/>
    </source>
</evidence>
<dbReference type="SMART" id="SM01043">
    <property type="entry name" value="BTAD"/>
    <property type="match status" value="1"/>
</dbReference>
<dbReference type="SUPFAM" id="SSF46894">
    <property type="entry name" value="C-terminal effector domain of the bipartite response regulators"/>
    <property type="match status" value="1"/>
</dbReference>
<dbReference type="GO" id="GO:0006355">
    <property type="term" value="P:regulation of DNA-templated transcription"/>
    <property type="evidence" value="ECO:0007669"/>
    <property type="project" value="InterPro"/>
</dbReference>